<dbReference type="AlphaFoldDB" id="A0A6G1KGG6"/>
<evidence type="ECO:0000313" key="2">
    <source>
        <dbReference type="EMBL" id="KAF2711870.1"/>
    </source>
</evidence>
<dbReference type="Proteomes" id="UP000799428">
    <property type="component" value="Unassembled WGS sequence"/>
</dbReference>
<gene>
    <name evidence="2" type="ORF">K504DRAFT_231570</name>
</gene>
<feature type="compositionally biased region" description="Polar residues" evidence="1">
    <location>
        <begin position="282"/>
        <end position="293"/>
    </location>
</feature>
<name>A0A6G1KGG6_9PLEO</name>
<proteinExistence type="predicted"/>
<sequence>MILMSMMCSTAAQGSFSELKDSAEVIDRMKQKRGDTFADLDLDLDASYSDSLWNLVQSMLKIHPLDRPTSSQVLRSAEKGLKHWAAIVGPLDGWSLDERLRVDFQEDGYLLGRTYRFKKRGEAGSGTQDTIGSGGGGGDNGNRKRRLSGGPRYGRPGKGRPEKTRVTPRSYTGGLRGADILRGDQGRQIDTPDGAPEARFKRKREPALDLFGNEALLPPPPPPRSKRPKPDPDLTIAAEITHNDTEDQKNLNPSPPHDKTGLAKASNVSKASKKDAEVLAPTNPTNEYASTLGTKKGFWPWGAAGRFSSFATSRWKFG</sequence>
<accession>A0A6G1KGG6</accession>
<evidence type="ECO:0008006" key="4">
    <source>
        <dbReference type="Google" id="ProtNLM"/>
    </source>
</evidence>
<organism evidence="2 3">
    <name type="scientific">Pleomassaria siparia CBS 279.74</name>
    <dbReference type="NCBI Taxonomy" id="1314801"/>
    <lineage>
        <taxon>Eukaryota</taxon>
        <taxon>Fungi</taxon>
        <taxon>Dikarya</taxon>
        <taxon>Ascomycota</taxon>
        <taxon>Pezizomycotina</taxon>
        <taxon>Dothideomycetes</taxon>
        <taxon>Pleosporomycetidae</taxon>
        <taxon>Pleosporales</taxon>
        <taxon>Pleomassariaceae</taxon>
        <taxon>Pleomassaria</taxon>
    </lineage>
</organism>
<feature type="region of interest" description="Disordered" evidence="1">
    <location>
        <begin position="121"/>
        <end position="296"/>
    </location>
</feature>
<evidence type="ECO:0000256" key="1">
    <source>
        <dbReference type="SAM" id="MobiDB-lite"/>
    </source>
</evidence>
<protein>
    <recommendedName>
        <fullName evidence="4">Protein kinase domain-containing protein</fullName>
    </recommendedName>
</protein>
<dbReference type="EMBL" id="MU005767">
    <property type="protein sequence ID" value="KAF2711870.1"/>
    <property type="molecule type" value="Genomic_DNA"/>
</dbReference>
<reference evidence="2" key="1">
    <citation type="journal article" date="2020" name="Stud. Mycol.">
        <title>101 Dothideomycetes genomes: a test case for predicting lifestyles and emergence of pathogens.</title>
        <authorList>
            <person name="Haridas S."/>
            <person name="Albert R."/>
            <person name="Binder M."/>
            <person name="Bloem J."/>
            <person name="Labutti K."/>
            <person name="Salamov A."/>
            <person name="Andreopoulos B."/>
            <person name="Baker S."/>
            <person name="Barry K."/>
            <person name="Bills G."/>
            <person name="Bluhm B."/>
            <person name="Cannon C."/>
            <person name="Castanera R."/>
            <person name="Culley D."/>
            <person name="Daum C."/>
            <person name="Ezra D."/>
            <person name="Gonzalez J."/>
            <person name="Henrissat B."/>
            <person name="Kuo A."/>
            <person name="Liang C."/>
            <person name="Lipzen A."/>
            <person name="Lutzoni F."/>
            <person name="Magnuson J."/>
            <person name="Mondo S."/>
            <person name="Nolan M."/>
            <person name="Ohm R."/>
            <person name="Pangilinan J."/>
            <person name="Park H.-J."/>
            <person name="Ramirez L."/>
            <person name="Alfaro M."/>
            <person name="Sun H."/>
            <person name="Tritt A."/>
            <person name="Yoshinaga Y."/>
            <person name="Zwiers L.-H."/>
            <person name="Turgeon B."/>
            <person name="Goodwin S."/>
            <person name="Spatafora J."/>
            <person name="Crous P."/>
            <person name="Grigoriev I."/>
        </authorList>
    </citation>
    <scope>NUCLEOTIDE SEQUENCE</scope>
    <source>
        <strain evidence="2">CBS 279.74</strain>
    </source>
</reference>
<evidence type="ECO:0000313" key="3">
    <source>
        <dbReference type="Proteomes" id="UP000799428"/>
    </source>
</evidence>
<keyword evidence="3" id="KW-1185">Reference proteome</keyword>